<protein>
    <submittedName>
        <fullName evidence="1">Uncharacterized protein</fullName>
    </submittedName>
</protein>
<name>A0AAE6ZUI5_9PSED</name>
<evidence type="ECO:0000313" key="2">
    <source>
        <dbReference type="Proteomes" id="UP000501367"/>
    </source>
</evidence>
<proteinExistence type="predicted"/>
<dbReference type="EMBL" id="CP051487">
    <property type="protein sequence ID" value="QJC79622.1"/>
    <property type="molecule type" value="Genomic_DNA"/>
</dbReference>
<dbReference type="Proteomes" id="UP000501367">
    <property type="component" value="Chromosome"/>
</dbReference>
<accession>A0AAE6ZUI5</accession>
<gene>
    <name evidence="1" type="ORF">HGP31_15335</name>
</gene>
<dbReference type="KEGG" id="pum:HGP31_15335"/>
<organism evidence="1 2">
    <name type="scientific">Pseudomonas umsongensis</name>
    <dbReference type="NCBI Taxonomy" id="198618"/>
    <lineage>
        <taxon>Bacteria</taxon>
        <taxon>Pseudomonadati</taxon>
        <taxon>Pseudomonadota</taxon>
        <taxon>Gammaproteobacteria</taxon>
        <taxon>Pseudomonadales</taxon>
        <taxon>Pseudomonadaceae</taxon>
        <taxon>Pseudomonas</taxon>
    </lineage>
</organism>
<dbReference type="GeneID" id="72194969"/>
<evidence type="ECO:0000313" key="1">
    <source>
        <dbReference type="EMBL" id="QJC79622.1"/>
    </source>
</evidence>
<reference evidence="1 2" key="1">
    <citation type="submission" date="2020-04" db="EMBL/GenBank/DDBJ databases">
        <authorList>
            <person name="Yao Y."/>
            <person name="He Z."/>
        </authorList>
    </citation>
    <scope>NUCLEOTIDE SEQUENCE [LARGE SCALE GENOMIC DNA]</scope>
    <source>
        <strain evidence="1 2">CY-1</strain>
    </source>
</reference>
<dbReference type="AlphaFoldDB" id="A0AAE6ZUI5"/>
<dbReference type="RefSeq" id="WP_168758111.1">
    <property type="nucleotide sequence ID" value="NZ_CP051487.1"/>
</dbReference>
<sequence length="176" mass="19663">MRLVNRGRFNAYDHPEIGDNEEGIVTLVAKTPFGVIGGKYGCGFNQRMFCTSVGGIDQTPMGRFSYNSGFVIADPRDFSEAIAGSISASSYTFGQCLYNQHKAVLGFPGNDVNRQELSHRTGQIVNAGKHFIKQERYSHQKEFRFLWDLPSDVTGAMIFDCSSARQYCSPLTRNLR</sequence>